<dbReference type="AlphaFoldDB" id="A0A7Y8C1Y8"/>
<dbReference type="InterPro" id="IPR025737">
    <property type="entry name" value="FApF"/>
</dbReference>
<evidence type="ECO:0000256" key="1">
    <source>
        <dbReference type="SAM" id="SignalP"/>
    </source>
</evidence>
<reference evidence="2 3" key="1">
    <citation type="submission" date="2020-04" db="EMBL/GenBank/DDBJ databases">
        <title>Molecular characterization of pseudomonads from Agaricus bisporus reveal novel blotch 2 pathogens in Western Europe.</title>
        <authorList>
            <person name="Taparia T."/>
            <person name="Krijger M."/>
            <person name="Haynes E."/>
            <person name="Elpinstone J.G."/>
            <person name="Noble R."/>
            <person name="Van Der Wolf J."/>
        </authorList>
    </citation>
    <scope>NUCLEOTIDE SEQUENCE [LARGE SCALE GENOMIC DNA]</scope>
    <source>
        <strain evidence="2 3">H7001</strain>
    </source>
</reference>
<feature type="signal peptide" evidence="1">
    <location>
        <begin position="1"/>
        <end position="24"/>
    </location>
</feature>
<gene>
    <name evidence="2" type="ORF">HX882_07505</name>
</gene>
<name>A0A7Y8C1Y8_9PSED</name>
<evidence type="ECO:0000313" key="2">
    <source>
        <dbReference type="EMBL" id="NWB95732.1"/>
    </source>
</evidence>
<sequence length="289" mass="31679">MNKKLCSLALSIPLSAFISSEVNAAGDAMARDYIAAPAGVDLAVMYYTHKQANTYVSDGKDIGADFSTDMLIARYVHFMEVGGMIIDPQIILPMGNLNVDIPGAVDRRRTSVGDMVLLSSFWFVNDPASKTYVAFTPYVTVPTGSYNDNSPGSSLGAHRWSYTAEIGLTKGFGEKTTLDLIGAVDFFGKNDDYQGQQQKKDKVFSVQAIYAYNLSPTVWASAKYTYATGGETTLSNIAQDDETKVQTVALGIAKQMTKQDNLQVEYIQDVKVDNAFETRGLRMRFVHAF</sequence>
<evidence type="ECO:0000313" key="3">
    <source>
        <dbReference type="Proteomes" id="UP000539985"/>
    </source>
</evidence>
<dbReference type="EMBL" id="JACAQB010000004">
    <property type="protein sequence ID" value="NWB95732.1"/>
    <property type="molecule type" value="Genomic_DNA"/>
</dbReference>
<comment type="caution">
    <text evidence="2">The sequence shown here is derived from an EMBL/GenBank/DDBJ whole genome shotgun (WGS) entry which is preliminary data.</text>
</comment>
<dbReference type="Proteomes" id="UP000539985">
    <property type="component" value="Unassembled WGS sequence"/>
</dbReference>
<accession>A0A7Y8C1Y8</accession>
<dbReference type="RefSeq" id="WP_177100981.1">
    <property type="nucleotide sequence ID" value="NZ_JACAOS010000021.1"/>
</dbReference>
<keyword evidence="1" id="KW-0732">Signal</keyword>
<proteinExistence type="predicted"/>
<feature type="chain" id="PRO_5031270291" evidence="1">
    <location>
        <begin position="25"/>
        <end position="289"/>
    </location>
</feature>
<organism evidence="2 3">
    <name type="scientific">Pseudomonas gingeri</name>
    <dbReference type="NCBI Taxonomy" id="117681"/>
    <lineage>
        <taxon>Bacteria</taxon>
        <taxon>Pseudomonadati</taxon>
        <taxon>Pseudomonadota</taxon>
        <taxon>Gammaproteobacteria</taxon>
        <taxon>Pseudomonadales</taxon>
        <taxon>Pseudomonadaceae</taxon>
        <taxon>Pseudomonas</taxon>
    </lineage>
</organism>
<protein>
    <submittedName>
        <fullName evidence="2">Transporter</fullName>
    </submittedName>
</protein>
<dbReference type="Pfam" id="PF13557">
    <property type="entry name" value="Phenol_MetA_deg"/>
    <property type="match status" value="1"/>
</dbReference>